<dbReference type="Proteomes" id="UP000824107">
    <property type="component" value="Unassembled WGS sequence"/>
</dbReference>
<comment type="caution">
    <text evidence="2">The sequence shown here is derived from an EMBL/GenBank/DDBJ whole genome shotgun (WGS) entry which is preliminary data.</text>
</comment>
<name>A0A9D1M3P1_9PROT</name>
<evidence type="ECO:0000256" key="1">
    <source>
        <dbReference type="SAM" id="Phobius"/>
    </source>
</evidence>
<keyword evidence="1" id="KW-0812">Transmembrane</keyword>
<dbReference type="EMBL" id="DVNC01000021">
    <property type="protein sequence ID" value="HIU52976.1"/>
    <property type="molecule type" value="Genomic_DNA"/>
</dbReference>
<protein>
    <submittedName>
        <fullName evidence="2">Uncharacterized protein</fullName>
    </submittedName>
</protein>
<organism evidence="2 3">
    <name type="scientific">Candidatus Scatocola faecipullorum</name>
    <dbReference type="NCBI Taxonomy" id="2840917"/>
    <lineage>
        <taxon>Bacteria</taxon>
        <taxon>Pseudomonadati</taxon>
        <taxon>Pseudomonadota</taxon>
        <taxon>Alphaproteobacteria</taxon>
        <taxon>Rhodospirillales</taxon>
        <taxon>Rhodospirillaceae</taxon>
        <taxon>Rhodospirillaceae incertae sedis</taxon>
        <taxon>Candidatus Scatocola</taxon>
    </lineage>
</organism>
<reference evidence="2" key="2">
    <citation type="journal article" date="2021" name="PeerJ">
        <title>Extensive microbial diversity within the chicken gut microbiome revealed by metagenomics and culture.</title>
        <authorList>
            <person name="Gilroy R."/>
            <person name="Ravi A."/>
            <person name="Getino M."/>
            <person name="Pursley I."/>
            <person name="Horton D.L."/>
            <person name="Alikhan N.F."/>
            <person name="Baker D."/>
            <person name="Gharbi K."/>
            <person name="Hall N."/>
            <person name="Watson M."/>
            <person name="Adriaenssens E.M."/>
            <person name="Foster-Nyarko E."/>
            <person name="Jarju S."/>
            <person name="Secka A."/>
            <person name="Antonio M."/>
            <person name="Oren A."/>
            <person name="Chaudhuri R.R."/>
            <person name="La Ragione R."/>
            <person name="Hildebrand F."/>
            <person name="Pallen M.J."/>
        </authorList>
    </citation>
    <scope>NUCLEOTIDE SEQUENCE</scope>
    <source>
        <strain evidence="2">ChiW3-316</strain>
    </source>
</reference>
<keyword evidence="1" id="KW-0472">Membrane</keyword>
<accession>A0A9D1M3P1</accession>
<evidence type="ECO:0000313" key="3">
    <source>
        <dbReference type="Proteomes" id="UP000824107"/>
    </source>
</evidence>
<proteinExistence type="predicted"/>
<keyword evidence="1" id="KW-1133">Transmembrane helix</keyword>
<reference evidence="2" key="1">
    <citation type="submission" date="2020-10" db="EMBL/GenBank/DDBJ databases">
        <authorList>
            <person name="Gilroy R."/>
        </authorList>
    </citation>
    <scope>NUCLEOTIDE SEQUENCE</scope>
    <source>
        <strain evidence="2">ChiW3-316</strain>
    </source>
</reference>
<gene>
    <name evidence="2" type="ORF">IAD20_02725</name>
</gene>
<feature type="transmembrane region" description="Helical" evidence="1">
    <location>
        <begin position="54"/>
        <end position="80"/>
    </location>
</feature>
<dbReference type="AlphaFoldDB" id="A0A9D1M3P1"/>
<sequence length="167" mass="18880">MSKPSKADLLIYKALNKAIEKDQLRIYLDYGKINRPGSPVYDAWENLLPVLTPVLTGLILILSVSVIFGLSFMIAMIMIYTAYFKKKVDRCLIQRTKDYFTSSYDNCVKLWEFGGIVLVNAQDKKSGCVSPEGDWKEFVVRNFADYMVETENTPADKAADNEQAAAE</sequence>
<evidence type="ECO:0000313" key="2">
    <source>
        <dbReference type="EMBL" id="HIU52976.1"/>
    </source>
</evidence>